<accession>A0A1I6L2H1</accession>
<dbReference type="InterPro" id="IPR011047">
    <property type="entry name" value="Quinoprotein_ADH-like_sf"/>
</dbReference>
<organism evidence="3 4">
    <name type="scientific">Halomicrobium zhouii</name>
    <dbReference type="NCBI Taxonomy" id="767519"/>
    <lineage>
        <taxon>Archaea</taxon>
        <taxon>Methanobacteriati</taxon>
        <taxon>Methanobacteriota</taxon>
        <taxon>Stenosarchaea group</taxon>
        <taxon>Halobacteria</taxon>
        <taxon>Halobacteriales</taxon>
        <taxon>Haloarculaceae</taxon>
        <taxon>Halomicrobium</taxon>
    </lineage>
</organism>
<gene>
    <name evidence="3" type="ORF">SAMN05216559_1893</name>
</gene>
<evidence type="ECO:0000313" key="3">
    <source>
        <dbReference type="EMBL" id="SFR97664.1"/>
    </source>
</evidence>
<feature type="compositionally biased region" description="Polar residues" evidence="1">
    <location>
        <begin position="57"/>
        <end position="72"/>
    </location>
</feature>
<dbReference type="Proteomes" id="UP000199062">
    <property type="component" value="Unassembled WGS sequence"/>
</dbReference>
<evidence type="ECO:0000256" key="1">
    <source>
        <dbReference type="SAM" id="MobiDB-lite"/>
    </source>
</evidence>
<dbReference type="SUPFAM" id="SSF50998">
    <property type="entry name" value="Quinoprotein alcohol dehydrogenase-like"/>
    <property type="match status" value="2"/>
</dbReference>
<feature type="domain" description="Pyrrolo-quinoline quinone repeat" evidence="2">
    <location>
        <begin position="229"/>
        <end position="359"/>
    </location>
</feature>
<proteinExistence type="predicted"/>
<feature type="region of interest" description="Disordered" evidence="1">
    <location>
        <begin position="26"/>
        <end position="94"/>
    </location>
</feature>
<feature type="domain" description="Pyrrolo-quinoline quinone repeat" evidence="2">
    <location>
        <begin position="375"/>
        <end position="465"/>
    </location>
</feature>
<dbReference type="InterPro" id="IPR006311">
    <property type="entry name" value="TAT_signal"/>
</dbReference>
<dbReference type="STRING" id="767519.SAMN05216559_1893"/>
<name>A0A1I6L2H1_9EURY</name>
<dbReference type="AlphaFoldDB" id="A0A1I6L2H1"/>
<evidence type="ECO:0000313" key="4">
    <source>
        <dbReference type="Proteomes" id="UP000199062"/>
    </source>
</evidence>
<dbReference type="PANTHER" id="PTHR34512">
    <property type="entry name" value="CELL SURFACE PROTEIN"/>
    <property type="match status" value="1"/>
</dbReference>
<keyword evidence="4" id="KW-1185">Reference proteome</keyword>
<dbReference type="OrthoDB" id="136681at2157"/>
<dbReference type="PROSITE" id="PS51318">
    <property type="entry name" value="TAT"/>
    <property type="match status" value="1"/>
</dbReference>
<dbReference type="SMART" id="SM00564">
    <property type="entry name" value="PQQ"/>
    <property type="match status" value="7"/>
</dbReference>
<dbReference type="Gene3D" id="2.130.10.10">
    <property type="entry name" value="YVTN repeat-like/Quinoprotein amine dehydrogenase"/>
    <property type="match status" value="2"/>
</dbReference>
<dbReference type="EMBL" id="FOZK01000002">
    <property type="protein sequence ID" value="SFR97664.1"/>
    <property type="molecule type" value="Genomic_DNA"/>
</dbReference>
<dbReference type="InterPro" id="IPR002372">
    <property type="entry name" value="PQQ_rpt_dom"/>
</dbReference>
<feature type="domain" description="Pyrrolo-quinoline quinone repeat" evidence="2">
    <location>
        <begin position="96"/>
        <end position="206"/>
    </location>
</feature>
<dbReference type="Pfam" id="PF13360">
    <property type="entry name" value="PQQ_2"/>
    <property type="match status" value="3"/>
</dbReference>
<evidence type="ECO:0000259" key="2">
    <source>
        <dbReference type="Pfam" id="PF13360"/>
    </source>
</evidence>
<feature type="compositionally biased region" description="Low complexity" evidence="1">
    <location>
        <begin position="41"/>
        <end position="56"/>
    </location>
</feature>
<sequence>MTRSSKSRVTRRQLLRTAGATATLSIAGCVSQPGDEPEAPGPTTTASETASTGTPEQASETSARVSGGQTPWRQFGRNARNTGYAPETTGPRTDPAIAWQFDAQTPTMNTSPVVDDGTVYVAGSGDPGYVYAVDVRSGESTWRFEPAGYVSSSLALADDVLFFGTWGKRFYAVDAPTGEELWSTEVGHRFGSSSPVVVGGTVYVGTIGDGPLVVSGDEDEEQYEACALLALDAATGDERWRYDDFGEKDNVDSSPAVANGRVYFGGDDGVYALDTDDGSVVWERQVAVHSDSSPAIADGLVYYGGPSNGDDGPPATLWALDATTGETEWTAGIDDDSLRASPAVADGTVYVPASSMRLCLDSGGDDGDCEGETLGRLYAVDATTGDHQWRAPIKTDTRSSPAVTDDTVYVGCRNGVSAVTTDGEPAWRIDFESEDENAPYVDSSPAVSDDVVCIGASDGTLRAITSS</sequence>
<protein>
    <submittedName>
        <fullName evidence="3">Outer membrane protein assembly factor BamB, contains PQQ-like beta-propeller repeat</fullName>
    </submittedName>
</protein>
<dbReference type="InterPro" id="IPR018391">
    <property type="entry name" value="PQQ_b-propeller_rpt"/>
</dbReference>
<dbReference type="RefSeq" id="WP_089816166.1">
    <property type="nucleotide sequence ID" value="NZ_FOZK01000002.1"/>
</dbReference>
<dbReference type="PROSITE" id="PS51257">
    <property type="entry name" value="PROKAR_LIPOPROTEIN"/>
    <property type="match status" value="1"/>
</dbReference>
<dbReference type="PANTHER" id="PTHR34512:SF30">
    <property type="entry name" value="OUTER MEMBRANE PROTEIN ASSEMBLY FACTOR BAMB"/>
    <property type="match status" value="1"/>
</dbReference>
<dbReference type="InterPro" id="IPR015943">
    <property type="entry name" value="WD40/YVTN_repeat-like_dom_sf"/>
</dbReference>
<reference evidence="3 4" key="1">
    <citation type="submission" date="2016-10" db="EMBL/GenBank/DDBJ databases">
        <authorList>
            <person name="de Groot N.N."/>
        </authorList>
    </citation>
    <scope>NUCLEOTIDE SEQUENCE [LARGE SCALE GENOMIC DNA]</scope>
    <source>
        <strain evidence="3 4">CGMCC 1.10457</strain>
    </source>
</reference>